<keyword evidence="2" id="KW-1133">Transmembrane helix</keyword>
<evidence type="ECO:0000313" key="4">
    <source>
        <dbReference type="EMBL" id="ABK17721.1"/>
    </source>
</evidence>
<feature type="compositionally biased region" description="Low complexity" evidence="1">
    <location>
        <begin position="55"/>
        <end position="68"/>
    </location>
</feature>
<keyword evidence="2" id="KW-0812">Transmembrane</keyword>
<dbReference type="STRING" id="335543.Sfum_2038"/>
<evidence type="ECO:0000313" key="5">
    <source>
        <dbReference type="Proteomes" id="UP000001784"/>
    </source>
</evidence>
<organism evidence="4 5">
    <name type="scientific">Syntrophobacter fumaroxidans (strain DSM 10017 / MPOB)</name>
    <dbReference type="NCBI Taxonomy" id="335543"/>
    <lineage>
        <taxon>Bacteria</taxon>
        <taxon>Pseudomonadati</taxon>
        <taxon>Thermodesulfobacteriota</taxon>
        <taxon>Syntrophobacteria</taxon>
        <taxon>Syntrophobacterales</taxon>
        <taxon>Syntrophobacteraceae</taxon>
        <taxon>Syntrophobacter</taxon>
    </lineage>
</organism>
<dbReference type="Pfam" id="PF12836">
    <property type="entry name" value="HHH_3"/>
    <property type="match status" value="1"/>
</dbReference>
<dbReference type="Proteomes" id="UP000001784">
    <property type="component" value="Chromosome"/>
</dbReference>
<dbReference type="InterPro" id="IPR051675">
    <property type="entry name" value="Endo/Exo/Phosphatase_dom_1"/>
</dbReference>
<dbReference type="PANTHER" id="PTHR21180:SF32">
    <property type="entry name" value="ENDONUCLEASE_EXONUCLEASE_PHOSPHATASE FAMILY DOMAIN-CONTAINING PROTEIN 1"/>
    <property type="match status" value="1"/>
</dbReference>
<name>A0LJW9_SYNFM</name>
<evidence type="ECO:0000256" key="1">
    <source>
        <dbReference type="SAM" id="MobiDB-lite"/>
    </source>
</evidence>
<dbReference type="RefSeq" id="WP_011698890.1">
    <property type="nucleotide sequence ID" value="NC_008554.1"/>
</dbReference>
<dbReference type="SMART" id="SM00278">
    <property type="entry name" value="HhH1"/>
    <property type="match status" value="2"/>
</dbReference>
<feature type="domain" description="Helix-hairpin-helix DNA-binding motif class 1" evidence="3">
    <location>
        <begin position="81"/>
        <end position="100"/>
    </location>
</feature>
<evidence type="ECO:0000259" key="3">
    <source>
        <dbReference type="SMART" id="SM00278"/>
    </source>
</evidence>
<evidence type="ECO:0000256" key="2">
    <source>
        <dbReference type="SAM" id="Phobius"/>
    </source>
</evidence>
<dbReference type="SUPFAM" id="SSF47781">
    <property type="entry name" value="RuvA domain 2-like"/>
    <property type="match status" value="1"/>
</dbReference>
<dbReference type="HOGENOM" id="CLU_052011_3_3_7"/>
<reference evidence="4 5" key="1">
    <citation type="submission" date="2006-10" db="EMBL/GenBank/DDBJ databases">
        <title>Complete sequence of Syntrophobacter fumaroxidans MPOB.</title>
        <authorList>
            <consortium name="US DOE Joint Genome Institute"/>
            <person name="Copeland A."/>
            <person name="Lucas S."/>
            <person name="Lapidus A."/>
            <person name="Barry K."/>
            <person name="Detter J.C."/>
            <person name="Glavina del Rio T."/>
            <person name="Hammon N."/>
            <person name="Israni S."/>
            <person name="Pitluck S."/>
            <person name="Goltsman E.G."/>
            <person name="Martinez M."/>
            <person name="Schmutz J."/>
            <person name="Larimer F."/>
            <person name="Land M."/>
            <person name="Hauser L."/>
            <person name="Kyrpides N."/>
            <person name="Kim E."/>
            <person name="Boone D.R."/>
            <person name="Brockman F."/>
            <person name="Culley D."/>
            <person name="Ferry J."/>
            <person name="Gunsalus R."/>
            <person name="McInerney M.J."/>
            <person name="Morrison M."/>
            <person name="Plugge C."/>
            <person name="Rohlin L."/>
            <person name="Scholten J."/>
            <person name="Sieber J."/>
            <person name="Stams A.J.M."/>
            <person name="Worm P."/>
            <person name="Henstra A.M."/>
            <person name="Richardson P."/>
        </authorList>
    </citation>
    <scope>NUCLEOTIDE SEQUENCE [LARGE SCALE GENOMIC DNA]</scope>
    <source>
        <strain evidence="5">DSM 10017 / MPOB</strain>
    </source>
</reference>
<keyword evidence="5" id="KW-1185">Reference proteome</keyword>
<dbReference type="eggNOG" id="COG1555">
    <property type="taxonomic scope" value="Bacteria"/>
</dbReference>
<gene>
    <name evidence="4" type="ordered locus">Sfum_2038</name>
</gene>
<dbReference type="GO" id="GO:0015628">
    <property type="term" value="P:protein secretion by the type II secretion system"/>
    <property type="evidence" value="ECO:0007669"/>
    <property type="project" value="TreeGrafter"/>
</dbReference>
<feature type="region of interest" description="Disordered" evidence="1">
    <location>
        <begin position="38"/>
        <end position="71"/>
    </location>
</feature>
<proteinExistence type="predicted"/>
<feature type="compositionally biased region" description="Polar residues" evidence="1">
    <location>
        <begin position="38"/>
        <end position="52"/>
    </location>
</feature>
<dbReference type="InterPro" id="IPR010994">
    <property type="entry name" value="RuvA_2-like"/>
</dbReference>
<dbReference type="GO" id="GO:0006281">
    <property type="term" value="P:DNA repair"/>
    <property type="evidence" value="ECO:0007669"/>
    <property type="project" value="InterPro"/>
</dbReference>
<accession>A0LJW9</accession>
<keyword evidence="2" id="KW-0472">Membrane</keyword>
<dbReference type="InterPro" id="IPR003583">
    <property type="entry name" value="Hlx-hairpin-Hlx_DNA-bd_motif"/>
</dbReference>
<sequence precursor="true">MIPSRGTLARRCTGCVVAVIFLMAGFICGVPTLHAQMQKSTVAPSQTPSPSGTGAAAVKKPAQAPKLAPGEKVNINTASKEKLAALPRIGPAKAQAIIAGRPYSKPEDIMKVKGIKKGTYEKIKDLITVQ</sequence>
<dbReference type="AlphaFoldDB" id="A0LJW9"/>
<dbReference type="GO" id="GO:0003677">
    <property type="term" value="F:DNA binding"/>
    <property type="evidence" value="ECO:0007669"/>
    <property type="project" value="InterPro"/>
</dbReference>
<dbReference type="Gene3D" id="1.10.150.320">
    <property type="entry name" value="Photosystem II 12 kDa extrinsic protein"/>
    <property type="match status" value="1"/>
</dbReference>
<dbReference type="EMBL" id="CP000478">
    <property type="protein sequence ID" value="ABK17721.1"/>
    <property type="molecule type" value="Genomic_DNA"/>
</dbReference>
<dbReference type="KEGG" id="sfu:Sfum_2038"/>
<feature type="domain" description="Helix-hairpin-helix DNA-binding motif class 1" evidence="3">
    <location>
        <begin position="107"/>
        <end position="126"/>
    </location>
</feature>
<dbReference type="GO" id="GO:0015627">
    <property type="term" value="C:type II protein secretion system complex"/>
    <property type="evidence" value="ECO:0007669"/>
    <property type="project" value="TreeGrafter"/>
</dbReference>
<protein>
    <submittedName>
        <fullName evidence="4">Competence protein ComEA helix-hairpin-helix repeat protein</fullName>
    </submittedName>
</protein>
<dbReference type="InParanoid" id="A0LJW9"/>
<feature type="transmembrane region" description="Helical" evidence="2">
    <location>
        <begin position="12"/>
        <end position="33"/>
    </location>
</feature>
<dbReference type="PANTHER" id="PTHR21180">
    <property type="entry name" value="ENDONUCLEASE/EXONUCLEASE/PHOSPHATASE FAMILY DOMAIN-CONTAINING PROTEIN 1"/>
    <property type="match status" value="1"/>
</dbReference>